<sequence>MEKWEYLTYKVKKVGWSGLTIQQDQYHFEVNQLGEQGWELVSCFPTAISGTTLEVVSVFKRRKST</sequence>
<dbReference type="InterPro" id="IPR025234">
    <property type="entry name" value="YjzH-like"/>
</dbReference>
<name>A0ABT2UEL9_9BACL</name>
<organism evidence="1 2">
    <name type="scientific">Paenibacillus baimaensis</name>
    <dbReference type="NCBI Taxonomy" id="2982185"/>
    <lineage>
        <taxon>Bacteria</taxon>
        <taxon>Bacillati</taxon>
        <taxon>Bacillota</taxon>
        <taxon>Bacilli</taxon>
        <taxon>Bacillales</taxon>
        <taxon>Paenibacillaceae</taxon>
        <taxon>Paenibacillus</taxon>
    </lineage>
</organism>
<dbReference type="RefSeq" id="WP_262684395.1">
    <property type="nucleotide sequence ID" value="NZ_JAOQIO010000038.1"/>
</dbReference>
<evidence type="ECO:0000313" key="1">
    <source>
        <dbReference type="EMBL" id="MCU6793081.1"/>
    </source>
</evidence>
<proteinExistence type="predicted"/>
<comment type="caution">
    <text evidence="1">The sequence shown here is derived from an EMBL/GenBank/DDBJ whole genome shotgun (WGS) entry which is preliminary data.</text>
</comment>
<evidence type="ECO:0000313" key="2">
    <source>
        <dbReference type="Proteomes" id="UP001652445"/>
    </source>
</evidence>
<accession>A0ABT2UEL9</accession>
<protein>
    <submittedName>
        <fullName evidence="1">DUF4177 domain-containing protein</fullName>
    </submittedName>
</protein>
<reference evidence="1 2" key="1">
    <citation type="submission" date="2022-09" db="EMBL/GenBank/DDBJ databases">
        <authorList>
            <person name="Han X.L."/>
            <person name="Wang Q."/>
            <person name="Lu T."/>
        </authorList>
    </citation>
    <scope>NUCLEOTIDE SEQUENCE [LARGE SCALE GENOMIC DNA]</scope>
    <source>
        <strain evidence="1 2">WQ 127069</strain>
    </source>
</reference>
<dbReference type="Proteomes" id="UP001652445">
    <property type="component" value="Unassembled WGS sequence"/>
</dbReference>
<dbReference type="EMBL" id="JAOQIO010000038">
    <property type="protein sequence ID" value="MCU6793081.1"/>
    <property type="molecule type" value="Genomic_DNA"/>
</dbReference>
<keyword evidence="2" id="KW-1185">Reference proteome</keyword>
<dbReference type="Pfam" id="PF13783">
    <property type="entry name" value="DUF4177"/>
    <property type="match status" value="1"/>
</dbReference>
<gene>
    <name evidence="1" type="ORF">OB236_13225</name>
</gene>